<gene>
    <name evidence="1" type="ORF">OPT61_g2290</name>
</gene>
<proteinExistence type="predicted"/>
<organism evidence="1 2">
    <name type="scientific">Boeremia exigua</name>
    <dbReference type="NCBI Taxonomy" id="749465"/>
    <lineage>
        <taxon>Eukaryota</taxon>
        <taxon>Fungi</taxon>
        <taxon>Dikarya</taxon>
        <taxon>Ascomycota</taxon>
        <taxon>Pezizomycotina</taxon>
        <taxon>Dothideomycetes</taxon>
        <taxon>Pleosporomycetidae</taxon>
        <taxon>Pleosporales</taxon>
        <taxon>Pleosporineae</taxon>
        <taxon>Didymellaceae</taxon>
        <taxon>Boeremia</taxon>
    </lineage>
</organism>
<protein>
    <submittedName>
        <fullName evidence="1">Uncharacterized protein</fullName>
    </submittedName>
</protein>
<reference evidence="1" key="1">
    <citation type="submission" date="2022-11" db="EMBL/GenBank/DDBJ databases">
        <title>Genome Sequence of Boeremia exigua.</title>
        <authorList>
            <person name="Buettner E."/>
        </authorList>
    </citation>
    <scope>NUCLEOTIDE SEQUENCE</scope>
    <source>
        <strain evidence="1">CU02</strain>
    </source>
</reference>
<dbReference type="Proteomes" id="UP001153331">
    <property type="component" value="Unassembled WGS sequence"/>
</dbReference>
<sequence length="145" mass="15746">MILTSEGAMREEMIDTKLSQLHCGQETHFVTSGESHGPKLTVVLLRALRVAYHINNNEVFQLLLCLGAVEMAIYQSLESVSLLRVASRTTIARVAVYDGDADGGPVTSTPELDRRSMVDGVADVGYSSRPSPPANAQSWQRVLCA</sequence>
<comment type="caution">
    <text evidence="1">The sequence shown here is derived from an EMBL/GenBank/DDBJ whole genome shotgun (WGS) entry which is preliminary data.</text>
</comment>
<keyword evidence="2" id="KW-1185">Reference proteome</keyword>
<evidence type="ECO:0000313" key="1">
    <source>
        <dbReference type="EMBL" id="KAJ8116264.1"/>
    </source>
</evidence>
<name>A0ACC2IMA9_9PLEO</name>
<accession>A0ACC2IMA9</accession>
<dbReference type="EMBL" id="JAPHNI010000102">
    <property type="protein sequence ID" value="KAJ8116264.1"/>
    <property type="molecule type" value="Genomic_DNA"/>
</dbReference>
<evidence type="ECO:0000313" key="2">
    <source>
        <dbReference type="Proteomes" id="UP001153331"/>
    </source>
</evidence>